<gene>
    <name evidence="1" type="ORF">NBRC116591_11920</name>
</gene>
<name>A0ABQ0A6V4_9GAMM</name>
<comment type="caution">
    <text evidence="1">The sequence shown here is derived from an EMBL/GenBank/DDBJ whole genome shotgun (WGS) entry which is preliminary data.</text>
</comment>
<dbReference type="RefSeq" id="WP_353302036.1">
    <property type="nucleotide sequence ID" value="NZ_BAABWN010000003.1"/>
</dbReference>
<evidence type="ECO:0000313" key="1">
    <source>
        <dbReference type="EMBL" id="GAA6167382.1"/>
    </source>
</evidence>
<dbReference type="Proteomes" id="UP001465153">
    <property type="component" value="Unassembled WGS sequence"/>
</dbReference>
<sequence>MSKRNIYLPAELIQELYELSDKEGYQSLEPIFRSVKPGITEYLSLNLADAQLLIRLADIEMSKAILKYPFNDDEDPNYDPIHEEKYDDVMMGIYEKTYYYLQSEFKELKNN</sequence>
<protein>
    <submittedName>
        <fullName evidence="1">Uncharacterized protein</fullName>
    </submittedName>
</protein>
<accession>A0ABQ0A6V4</accession>
<organism evidence="1 2">
    <name type="scientific">Sessilibacter corallicola</name>
    <dbReference type="NCBI Taxonomy" id="2904075"/>
    <lineage>
        <taxon>Bacteria</taxon>
        <taxon>Pseudomonadati</taxon>
        <taxon>Pseudomonadota</taxon>
        <taxon>Gammaproteobacteria</taxon>
        <taxon>Cellvibrionales</taxon>
        <taxon>Cellvibrionaceae</taxon>
        <taxon>Sessilibacter</taxon>
    </lineage>
</organism>
<proteinExistence type="predicted"/>
<reference evidence="1 2" key="1">
    <citation type="submission" date="2024-04" db="EMBL/GenBank/DDBJ databases">
        <title>Draft genome sequence of Sessilibacter corallicola NBRC 116591.</title>
        <authorList>
            <person name="Miyakawa T."/>
            <person name="Kusuya Y."/>
            <person name="Miura T."/>
        </authorList>
    </citation>
    <scope>NUCLEOTIDE SEQUENCE [LARGE SCALE GENOMIC DNA]</scope>
    <source>
        <strain evidence="1 2">KU-00831-HH</strain>
    </source>
</reference>
<keyword evidence="2" id="KW-1185">Reference proteome</keyword>
<evidence type="ECO:0000313" key="2">
    <source>
        <dbReference type="Proteomes" id="UP001465153"/>
    </source>
</evidence>
<dbReference type="EMBL" id="BAABWN010000003">
    <property type="protein sequence ID" value="GAA6167382.1"/>
    <property type="molecule type" value="Genomic_DNA"/>
</dbReference>